<evidence type="ECO:0000313" key="7">
    <source>
        <dbReference type="Proteomes" id="UP000214746"/>
    </source>
</evidence>
<protein>
    <submittedName>
        <fullName evidence="6">ABC transporter substrate-binding protein</fullName>
    </submittedName>
</protein>
<reference evidence="6" key="1">
    <citation type="submission" date="2018-06" db="EMBL/GenBank/DDBJ databases">
        <title>Paenibacillus xerothermodurans sp. nov. an extremely dry heat resistant spore forming bacterium isolated from the soil of Cape Canaveral, Florida.</title>
        <authorList>
            <person name="Seuylemezian A."/>
            <person name="Kaur N."/>
            <person name="Patil P."/>
            <person name="Patil P."/>
            <person name="Mayilraj S."/>
            <person name="Vaishampayan P."/>
        </authorList>
    </citation>
    <scope>NUCLEOTIDE SEQUENCE [LARGE SCALE GENOMIC DNA]</scope>
    <source>
        <strain evidence="6">ATCC 27380</strain>
    </source>
</reference>
<dbReference type="InterPro" id="IPR006059">
    <property type="entry name" value="SBP"/>
</dbReference>
<dbReference type="Gene3D" id="3.40.190.10">
    <property type="entry name" value="Periplasmic binding protein-like II"/>
    <property type="match status" value="2"/>
</dbReference>
<evidence type="ECO:0000256" key="4">
    <source>
        <dbReference type="ARBA" id="ARBA00023139"/>
    </source>
</evidence>
<evidence type="ECO:0000256" key="3">
    <source>
        <dbReference type="ARBA" id="ARBA00023136"/>
    </source>
</evidence>
<evidence type="ECO:0000256" key="2">
    <source>
        <dbReference type="ARBA" id="ARBA00022729"/>
    </source>
</evidence>
<dbReference type="InterPro" id="IPR050490">
    <property type="entry name" value="Bact_solute-bd_prot1"/>
</dbReference>
<accession>A0A2W1NZY0</accession>
<dbReference type="EMBL" id="NHRJ02000007">
    <property type="protein sequence ID" value="PZE20438.1"/>
    <property type="molecule type" value="Genomic_DNA"/>
</dbReference>
<evidence type="ECO:0000313" key="6">
    <source>
        <dbReference type="EMBL" id="PZE20438.1"/>
    </source>
</evidence>
<organism evidence="6 7">
    <name type="scientific">Paenibacillus xerothermodurans</name>
    <dbReference type="NCBI Taxonomy" id="1977292"/>
    <lineage>
        <taxon>Bacteria</taxon>
        <taxon>Bacillati</taxon>
        <taxon>Bacillota</taxon>
        <taxon>Bacilli</taxon>
        <taxon>Bacillales</taxon>
        <taxon>Paenibacillaceae</taxon>
        <taxon>Paenibacillus</taxon>
    </lineage>
</organism>
<gene>
    <name evidence="6" type="ORF">CBW46_013475</name>
</gene>
<dbReference type="OrthoDB" id="9787283at2"/>
<dbReference type="Pfam" id="PF01547">
    <property type="entry name" value="SBP_bac_1"/>
    <property type="match status" value="1"/>
</dbReference>
<dbReference type="PANTHER" id="PTHR43649">
    <property type="entry name" value="ARABINOSE-BINDING PROTEIN-RELATED"/>
    <property type="match status" value="1"/>
</dbReference>
<proteinExistence type="predicted"/>
<sequence length="573" mass="63401">MILIGGWRLELIIECWGMYAMLKKRVSRSLLAYVLLGGTLAGCSGGGTEAEPALDTTESAGTESLSLPIVEKPITIKWYQRNYVETELKSMGEMEAFKELEKRTGIHIEFVHPPNSGNNEALNVMLATGDYPDVIFWDWAGVPRGLTGLINDGVAIKLNDYLDKYAPNYKKALEKYPEVKKYVTLDDGTYPSFFQLDPDPMRTSYNGLIIRKDWLDKLGLQPPTTIDEWHNVLRAFKEKDPNGNGKADEIPYSIAKAPSGTALGGIGSGMSEFTAAWGILDGFYKDPASGKLLYGPLQPQYKDYLTTMANWYEEGLIDSEFASTDSKGLTTKLQNELVGTTYGSLGSLIGNTTTVARTKNPNFSLIGVKPPIGPAGKPYNYAASTIQKVGLSAIISTSSKYPKEIVRLIDYMYSDEGQALLNWGIEGKSYTVKDGNKTYTDDIMRNKDGKAPQQAIYHYATPVFGHTKVMEYDAWSQISLPFPEQKESIKTFASADTSLNTPTTLSFTAEESSTLGSIMSDINTYKQETVLRILMGTDPVSKIDELQERLKSMGIEEAGQIYQAAYDRFNARK</sequence>
<name>A0A2W1NZY0_PAEXE</name>
<evidence type="ECO:0000256" key="1">
    <source>
        <dbReference type="ARBA" id="ARBA00022475"/>
    </source>
</evidence>
<dbReference type="AlphaFoldDB" id="A0A2W1NZY0"/>
<keyword evidence="1" id="KW-1003">Cell membrane</keyword>
<comment type="caution">
    <text evidence="6">The sequence shown here is derived from an EMBL/GenBank/DDBJ whole genome shotgun (WGS) entry which is preliminary data.</text>
</comment>
<keyword evidence="2" id="KW-0732">Signal</keyword>
<dbReference type="SUPFAM" id="SSF53850">
    <property type="entry name" value="Periplasmic binding protein-like II"/>
    <property type="match status" value="1"/>
</dbReference>
<keyword evidence="3" id="KW-0472">Membrane</keyword>
<dbReference type="PANTHER" id="PTHR43649:SF33">
    <property type="entry name" value="POLYGALACTURONAN_RHAMNOGALACTURONAN-BINDING PROTEIN YTCQ"/>
    <property type="match status" value="1"/>
</dbReference>
<keyword evidence="4" id="KW-0564">Palmitate</keyword>
<keyword evidence="7" id="KW-1185">Reference proteome</keyword>
<keyword evidence="5" id="KW-0449">Lipoprotein</keyword>
<evidence type="ECO:0000256" key="5">
    <source>
        <dbReference type="ARBA" id="ARBA00023288"/>
    </source>
</evidence>
<dbReference type="Proteomes" id="UP000214746">
    <property type="component" value="Unassembled WGS sequence"/>
</dbReference>